<dbReference type="InterPro" id="IPR000172">
    <property type="entry name" value="GMC_OxRdtase_N"/>
</dbReference>
<dbReference type="InterPro" id="IPR036188">
    <property type="entry name" value="FAD/NAD-bd_sf"/>
</dbReference>
<dbReference type="Pfam" id="PF05199">
    <property type="entry name" value="GMC_oxred_C"/>
    <property type="match status" value="1"/>
</dbReference>
<dbReference type="Gene3D" id="3.30.560.10">
    <property type="entry name" value="Glucose Oxidase, domain 3"/>
    <property type="match status" value="1"/>
</dbReference>
<dbReference type="SUPFAM" id="SSF54373">
    <property type="entry name" value="FAD-linked reductases, C-terminal domain"/>
    <property type="match status" value="1"/>
</dbReference>
<dbReference type="PIRSF" id="PIRSF000137">
    <property type="entry name" value="Alcohol_oxidase"/>
    <property type="match status" value="1"/>
</dbReference>
<evidence type="ECO:0000256" key="1">
    <source>
        <dbReference type="ARBA" id="ARBA00010790"/>
    </source>
</evidence>
<evidence type="ECO:0000259" key="4">
    <source>
        <dbReference type="PROSITE" id="PS00624"/>
    </source>
</evidence>
<evidence type="ECO:0000313" key="6">
    <source>
        <dbReference type="Proteomes" id="UP001465668"/>
    </source>
</evidence>
<evidence type="ECO:0000259" key="3">
    <source>
        <dbReference type="PROSITE" id="PS00623"/>
    </source>
</evidence>
<keyword evidence="6" id="KW-1185">Reference proteome</keyword>
<keyword evidence="2" id="KW-0285">Flavoprotein</keyword>
<accession>A0ABR2X9P6</accession>
<gene>
    <name evidence="5" type="ORF">SCAR479_12791</name>
</gene>
<comment type="caution">
    <text evidence="5">The sequence shown here is derived from an EMBL/GenBank/DDBJ whole genome shotgun (WGS) entry which is preliminary data.</text>
</comment>
<feature type="domain" description="Glucose-methanol-choline oxidoreductase N-terminal" evidence="4">
    <location>
        <begin position="261"/>
        <end position="275"/>
    </location>
</feature>
<dbReference type="Gene3D" id="3.50.50.60">
    <property type="entry name" value="FAD/NAD(P)-binding domain"/>
    <property type="match status" value="1"/>
</dbReference>
<proteinExistence type="inferred from homology"/>
<evidence type="ECO:0000313" key="5">
    <source>
        <dbReference type="EMBL" id="KAK9770520.1"/>
    </source>
</evidence>
<dbReference type="PROSITE" id="PS00623">
    <property type="entry name" value="GMC_OXRED_1"/>
    <property type="match status" value="1"/>
</dbReference>
<dbReference type="InterPro" id="IPR007867">
    <property type="entry name" value="GMC_OxRtase_C"/>
</dbReference>
<dbReference type="Pfam" id="PF00732">
    <property type="entry name" value="GMC_oxred_N"/>
    <property type="match status" value="1"/>
</dbReference>
<dbReference type="PANTHER" id="PTHR11552">
    <property type="entry name" value="GLUCOSE-METHANOL-CHOLINE GMC OXIDOREDUCTASE"/>
    <property type="match status" value="1"/>
</dbReference>
<feature type="domain" description="Glucose-methanol-choline oxidoreductase N-terminal" evidence="3">
    <location>
        <begin position="83"/>
        <end position="106"/>
    </location>
</feature>
<dbReference type="PROSITE" id="PS00624">
    <property type="entry name" value="GMC_OXRED_2"/>
    <property type="match status" value="1"/>
</dbReference>
<reference evidence="5 6" key="1">
    <citation type="submission" date="2024-02" db="EMBL/GenBank/DDBJ databases">
        <title>First draft genome assembly of two strains of Seiridium cardinale.</title>
        <authorList>
            <person name="Emiliani G."/>
            <person name="Scali E."/>
        </authorList>
    </citation>
    <scope>NUCLEOTIDE SEQUENCE [LARGE SCALE GENOMIC DNA]</scope>
    <source>
        <strain evidence="5 6">BM-138-000479</strain>
    </source>
</reference>
<dbReference type="InterPro" id="IPR012132">
    <property type="entry name" value="GMC_OxRdtase"/>
</dbReference>
<organism evidence="5 6">
    <name type="scientific">Seiridium cardinale</name>
    <dbReference type="NCBI Taxonomy" id="138064"/>
    <lineage>
        <taxon>Eukaryota</taxon>
        <taxon>Fungi</taxon>
        <taxon>Dikarya</taxon>
        <taxon>Ascomycota</taxon>
        <taxon>Pezizomycotina</taxon>
        <taxon>Sordariomycetes</taxon>
        <taxon>Xylariomycetidae</taxon>
        <taxon>Amphisphaeriales</taxon>
        <taxon>Sporocadaceae</taxon>
        <taxon>Seiridium</taxon>
    </lineage>
</organism>
<dbReference type="PANTHER" id="PTHR11552:SF134">
    <property type="entry name" value="GLUCOSE-METHANOL-CHOLINE OXIDOREDUCTASE N-TERMINAL DOMAIN-CONTAINING PROTEIN"/>
    <property type="match status" value="1"/>
</dbReference>
<dbReference type="SUPFAM" id="SSF51905">
    <property type="entry name" value="FAD/NAD(P)-binding domain"/>
    <property type="match status" value="1"/>
</dbReference>
<sequence length="566" mass="61926">MAITYDFVVVGSGPAGSAVAAGLANAPKKPSVLLLEAGSENEDRNLRIDGQRWQTFMKEGVNWGYKTVPQEYAANRECDYSRGKGLGGSSAINFGVYTIGARDDYDEWARIVGDDAFRWEKIQARFKALETFDGKLPQGVSSKYAAPKSSDHGTSGPLKVGYAAEWEDDLPPLLDAFEKAGFALNPDHNSGNPLGMSVLVNSASNGLRSTSKDLLVPQPDNLTIQTSSPVQRVILDGDKVVGVESDGRKYYASKEVVLSAGSLDTPKILMHSGLGPADQLRKFNIPVKQNIPALGQGLRDHMFSPLVFTRKAGSTSRSAFYGDEKIMQAALEQWKKDGTGPWAKYACETGIGYFKLDTITSSPEFEALPAEEKRYLQSATVPHMEVITHFPMHWFIPNFQKQDLDYSCLLAFLYNAQSRGEVTLQSSDPDVPLLFDPKFLAHPYDRRAAIESLRAILKVANSEAYSKDSIAQLVGPASDSDEDLLEYWKQTISSSWHMTGTLKMGQEGDKDKDAVVDPDFKLFGVQGLRVADMSVVPVLVSAHIQATAYVTGMTCAEKLVAEYSLS</sequence>
<protein>
    <recommendedName>
        <fullName evidence="3 4">Glucose-methanol-choline oxidoreductase N-terminal domain-containing protein</fullName>
    </recommendedName>
</protein>
<keyword evidence="2" id="KW-0274">FAD</keyword>
<evidence type="ECO:0000256" key="2">
    <source>
        <dbReference type="RuleBase" id="RU003968"/>
    </source>
</evidence>
<name>A0ABR2X9P6_9PEZI</name>
<comment type="similarity">
    <text evidence="1 2">Belongs to the GMC oxidoreductase family.</text>
</comment>
<dbReference type="Proteomes" id="UP001465668">
    <property type="component" value="Unassembled WGS sequence"/>
</dbReference>
<dbReference type="EMBL" id="JARVKM010000091">
    <property type="protein sequence ID" value="KAK9770520.1"/>
    <property type="molecule type" value="Genomic_DNA"/>
</dbReference>